<reference evidence="1" key="1">
    <citation type="submission" date="2015-05" db="EMBL/GenBank/DDBJ databases">
        <title>Permanent draft genome of Rhodopirellula islandicus K833.</title>
        <authorList>
            <person name="Kizina J."/>
            <person name="Richter M."/>
            <person name="Glockner F.O."/>
            <person name="Harder J."/>
        </authorList>
    </citation>
    <scope>NUCLEOTIDE SEQUENCE [LARGE SCALE GENOMIC DNA]</scope>
    <source>
        <strain evidence="1">K833</strain>
    </source>
</reference>
<sequence>MAILHAKPPSGRMSCSFGAAAGLSVIHLAVEQSNVGLGGELFKTAEWDCSEIATDPN</sequence>
<dbReference type="AlphaFoldDB" id="A0A0J1BEL8"/>
<organism evidence="1 2">
    <name type="scientific">Rhodopirellula islandica</name>
    <dbReference type="NCBI Taxonomy" id="595434"/>
    <lineage>
        <taxon>Bacteria</taxon>
        <taxon>Pseudomonadati</taxon>
        <taxon>Planctomycetota</taxon>
        <taxon>Planctomycetia</taxon>
        <taxon>Pirellulales</taxon>
        <taxon>Pirellulaceae</taxon>
        <taxon>Rhodopirellula</taxon>
    </lineage>
</organism>
<dbReference type="Proteomes" id="UP000036367">
    <property type="component" value="Unassembled WGS sequence"/>
</dbReference>
<evidence type="ECO:0000313" key="2">
    <source>
        <dbReference type="Proteomes" id="UP000036367"/>
    </source>
</evidence>
<dbReference type="STRING" id="595434.RISK_002794"/>
<gene>
    <name evidence="1" type="ORF">RISK_002794</name>
</gene>
<comment type="caution">
    <text evidence="1">The sequence shown here is derived from an EMBL/GenBank/DDBJ whole genome shotgun (WGS) entry which is preliminary data.</text>
</comment>
<dbReference type="EMBL" id="LECT01000023">
    <property type="protein sequence ID" value="KLU05032.1"/>
    <property type="molecule type" value="Genomic_DNA"/>
</dbReference>
<protein>
    <submittedName>
        <fullName evidence="1">Uncharacterized protein</fullName>
    </submittedName>
</protein>
<evidence type="ECO:0000313" key="1">
    <source>
        <dbReference type="EMBL" id="KLU05032.1"/>
    </source>
</evidence>
<proteinExistence type="predicted"/>
<name>A0A0J1BEL8_RHOIS</name>
<keyword evidence="2" id="KW-1185">Reference proteome</keyword>
<accession>A0A0J1BEL8</accession>